<reference evidence="2 3" key="1">
    <citation type="submission" date="2022-05" db="EMBL/GenBank/DDBJ databases">
        <authorList>
            <consortium name="Genoscope - CEA"/>
            <person name="William W."/>
        </authorList>
    </citation>
    <scope>NUCLEOTIDE SEQUENCE [LARGE SCALE GENOMIC DNA]</scope>
</reference>
<dbReference type="Proteomes" id="UP001159428">
    <property type="component" value="Unassembled WGS sequence"/>
</dbReference>
<evidence type="ECO:0000313" key="2">
    <source>
        <dbReference type="EMBL" id="CAH3114066.1"/>
    </source>
</evidence>
<sequence>MMLQYKLTVFLTLCVLFSFVVENECYIGIVDFSTYRTVTNFADECVKWKHLKHMPIRRLKKLKRFRLEDEVCFQIKQKYCPSETDQLTKEGNEQRTVPLH</sequence>
<feature type="chain" id="PRO_5043325587" evidence="1">
    <location>
        <begin position="23"/>
        <end position="100"/>
    </location>
</feature>
<gene>
    <name evidence="2" type="ORF">PMEA_00006039</name>
</gene>
<comment type="caution">
    <text evidence="2">The sequence shown here is derived from an EMBL/GenBank/DDBJ whole genome shotgun (WGS) entry which is preliminary data.</text>
</comment>
<evidence type="ECO:0000313" key="3">
    <source>
        <dbReference type="Proteomes" id="UP001159428"/>
    </source>
</evidence>
<accession>A0AAU9WGD1</accession>
<proteinExistence type="predicted"/>
<dbReference type="EMBL" id="CALNXJ010000014">
    <property type="protein sequence ID" value="CAH3114066.1"/>
    <property type="molecule type" value="Genomic_DNA"/>
</dbReference>
<dbReference type="AlphaFoldDB" id="A0AAU9WGD1"/>
<keyword evidence="3" id="KW-1185">Reference proteome</keyword>
<name>A0AAU9WGD1_9CNID</name>
<feature type="signal peptide" evidence="1">
    <location>
        <begin position="1"/>
        <end position="22"/>
    </location>
</feature>
<protein>
    <submittedName>
        <fullName evidence="2">Uncharacterized protein</fullName>
    </submittedName>
</protein>
<organism evidence="2 3">
    <name type="scientific">Pocillopora meandrina</name>
    <dbReference type="NCBI Taxonomy" id="46732"/>
    <lineage>
        <taxon>Eukaryota</taxon>
        <taxon>Metazoa</taxon>
        <taxon>Cnidaria</taxon>
        <taxon>Anthozoa</taxon>
        <taxon>Hexacorallia</taxon>
        <taxon>Scleractinia</taxon>
        <taxon>Astrocoeniina</taxon>
        <taxon>Pocilloporidae</taxon>
        <taxon>Pocillopora</taxon>
    </lineage>
</organism>
<keyword evidence="1" id="KW-0732">Signal</keyword>
<evidence type="ECO:0000256" key="1">
    <source>
        <dbReference type="SAM" id="SignalP"/>
    </source>
</evidence>